<keyword evidence="9 12" id="KW-0408">Iron</keyword>
<protein>
    <recommendedName>
        <fullName evidence="4">homogentisate 1,2-dioxygenase</fullName>
        <ecNumber evidence="4">1.13.11.5</ecNumber>
    </recommendedName>
</protein>
<dbReference type="Gene3D" id="2.60.120.10">
    <property type="entry name" value="Jelly Rolls"/>
    <property type="match status" value="1"/>
</dbReference>
<evidence type="ECO:0000256" key="2">
    <source>
        <dbReference type="ARBA" id="ARBA00004704"/>
    </source>
</evidence>
<accession>A0A177WYN8</accession>
<dbReference type="AlphaFoldDB" id="A0A177WYN8"/>
<evidence type="ECO:0000313" key="16">
    <source>
        <dbReference type="Proteomes" id="UP000077115"/>
    </source>
</evidence>
<evidence type="ECO:0000256" key="3">
    <source>
        <dbReference type="ARBA" id="ARBA00007757"/>
    </source>
</evidence>
<feature type="binding site" evidence="12">
    <location>
        <position position="355"/>
    </location>
    <ligand>
        <name>homogentisate</name>
        <dbReference type="ChEBI" id="CHEBI:16169"/>
    </ligand>
</feature>
<dbReference type="CDD" id="cd07000">
    <property type="entry name" value="cupin_HGO_N"/>
    <property type="match status" value="1"/>
</dbReference>
<dbReference type="OrthoDB" id="1689029at2759"/>
<dbReference type="InterPro" id="IPR014710">
    <property type="entry name" value="RmlC-like_jellyroll"/>
</dbReference>
<reference evidence="15 16" key="2">
    <citation type="submission" date="2016-05" db="EMBL/GenBank/DDBJ databases">
        <title>Lineage-specific infection strategies underlie the spectrum of fungal disease in amphibians.</title>
        <authorList>
            <person name="Cuomo C.A."/>
            <person name="Farrer R.A."/>
            <person name="James T."/>
            <person name="Longcore J."/>
            <person name="Birren B."/>
        </authorList>
    </citation>
    <scope>NUCLEOTIDE SEQUENCE [LARGE SCALE GENOMIC DNA]</scope>
    <source>
        <strain evidence="15 16">JEL423</strain>
    </source>
</reference>
<feature type="binding site" evidence="12">
    <location>
        <position position="340"/>
    </location>
    <ligand>
        <name>Fe cation</name>
        <dbReference type="ChEBI" id="CHEBI:24875"/>
    </ligand>
</feature>
<feature type="active site" description="Proton acceptor" evidence="11">
    <location>
        <position position="297"/>
    </location>
</feature>
<evidence type="ECO:0000256" key="6">
    <source>
        <dbReference type="ARBA" id="ARBA00022878"/>
    </source>
</evidence>
<dbReference type="eggNOG" id="KOG1417">
    <property type="taxonomic scope" value="Eukaryota"/>
</dbReference>
<dbReference type="NCBIfam" id="TIGR01015">
    <property type="entry name" value="hmgA"/>
    <property type="match status" value="1"/>
</dbReference>
<dbReference type="InterPro" id="IPR005708">
    <property type="entry name" value="Homogentis_dOase"/>
</dbReference>
<evidence type="ECO:0000256" key="10">
    <source>
        <dbReference type="ARBA" id="ARBA00023232"/>
    </source>
</evidence>
<dbReference type="Pfam" id="PF04209">
    <property type="entry name" value="HgmA_C"/>
    <property type="match status" value="1"/>
</dbReference>
<name>A0A177WYN8_BATDL</name>
<evidence type="ECO:0000256" key="1">
    <source>
        <dbReference type="ARBA" id="ARBA00001962"/>
    </source>
</evidence>
<dbReference type="GO" id="GO:0046872">
    <property type="term" value="F:metal ion binding"/>
    <property type="evidence" value="ECO:0007669"/>
    <property type="project" value="UniProtKB-KW"/>
</dbReference>
<evidence type="ECO:0000259" key="13">
    <source>
        <dbReference type="Pfam" id="PF04209"/>
    </source>
</evidence>
<evidence type="ECO:0000256" key="4">
    <source>
        <dbReference type="ARBA" id="ARBA00013127"/>
    </source>
</evidence>
<dbReference type="EMBL" id="DS022314">
    <property type="protein sequence ID" value="OAJ45048.1"/>
    <property type="molecule type" value="Genomic_DNA"/>
</dbReference>
<evidence type="ECO:0000259" key="14">
    <source>
        <dbReference type="Pfam" id="PF20510"/>
    </source>
</evidence>
<evidence type="ECO:0000256" key="8">
    <source>
        <dbReference type="ARBA" id="ARBA00023002"/>
    </source>
</evidence>
<dbReference type="UniPathway" id="UPA00139">
    <property type="reaction ID" value="UER00339"/>
</dbReference>
<organism evidence="15 16">
    <name type="scientific">Batrachochytrium dendrobatidis (strain JEL423)</name>
    <dbReference type="NCBI Taxonomy" id="403673"/>
    <lineage>
        <taxon>Eukaryota</taxon>
        <taxon>Fungi</taxon>
        <taxon>Fungi incertae sedis</taxon>
        <taxon>Chytridiomycota</taxon>
        <taxon>Chytridiomycota incertae sedis</taxon>
        <taxon>Chytridiomycetes</taxon>
        <taxon>Rhizophydiales</taxon>
        <taxon>Rhizophydiales incertae sedis</taxon>
        <taxon>Batrachochytrium</taxon>
    </lineage>
</organism>
<keyword evidence="5 12" id="KW-0479">Metal-binding</keyword>
<proteinExistence type="inferred from homology"/>
<dbReference type="PANTHER" id="PTHR11056">
    <property type="entry name" value="HOMOGENTISATE 1,2-DIOXYGENASE"/>
    <property type="match status" value="1"/>
</dbReference>
<evidence type="ECO:0000256" key="11">
    <source>
        <dbReference type="PIRSR" id="PIRSR605708-1"/>
    </source>
</evidence>
<dbReference type="STRING" id="403673.A0A177WYN8"/>
<feature type="binding site" evidence="12">
    <location>
        <position position="376"/>
    </location>
    <ligand>
        <name>Fe cation</name>
        <dbReference type="ChEBI" id="CHEBI:24875"/>
    </ligand>
</feature>
<dbReference type="PANTHER" id="PTHR11056:SF0">
    <property type="entry name" value="HOMOGENTISATE 1,2-DIOXYGENASE"/>
    <property type="match status" value="1"/>
</dbReference>
<dbReference type="FunFam" id="2.60.120.10:FF:000034">
    <property type="entry name" value="Homogentisate 1,2-dioxygenase"/>
    <property type="match status" value="1"/>
</dbReference>
<feature type="binding site" evidence="12">
    <location>
        <position position="346"/>
    </location>
    <ligand>
        <name>homogentisate</name>
        <dbReference type="ChEBI" id="CHEBI:16169"/>
    </ligand>
</feature>
<dbReference type="GO" id="GO:0006572">
    <property type="term" value="P:L-tyrosine catabolic process"/>
    <property type="evidence" value="ECO:0007669"/>
    <property type="project" value="UniProtKB-KW"/>
</dbReference>
<evidence type="ECO:0000256" key="9">
    <source>
        <dbReference type="ARBA" id="ARBA00023004"/>
    </source>
</evidence>
<reference evidence="15 16" key="1">
    <citation type="submission" date="2006-10" db="EMBL/GenBank/DDBJ databases">
        <title>The Genome Sequence of Batrachochytrium dendrobatidis JEL423.</title>
        <authorList>
            <consortium name="The Broad Institute Genome Sequencing Platform"/>
            <person name="Birren B."/>
            <person name="Lander E."/>
            <person name="Galagan J."/>
            <person name="Cuomo C."/>
            <person name="Devon K."/>
            <person name="Jaffe D."/>
            <person name="Butler J."/>
            <person name="Alvarez P."/>
            <person name="Gnerre S."/>
            <person name="Grabherr M."/>
            <person name="Kleber M."/>
            <person name="Mauceli E."/>
            <person name="Brockman W."/>
            <person name="Young S."/>
            <person name="LaButti K."/>
            <person name="Sykes S."/>
            <person name="DeCaprio D."/>
            <person name="Crawford M."/>
            <person name="Koehrsen M."/>
            <person name="Engels R."/>
            <person name="Montgomery P."/>
            <person name="Pearson M."/>
            <person name="Howarth C."/>
            <person name="Larson L."/>
            <person name="White J."/>
            <person name="O'Leary S."/>
            <person name="Kodira C."/>
            <person name="Zeng Q."/>
            <person name="Yandava C."/>
            <person name="Alvarado L."/>
            <person name="Longcore J."/>
            <person name="James T."/>
        </authorList>
    </citation>
    <scope>NUCLEOTIDE SEQUENCE [LARGE SCALE GENOMIC DNA]</scope>
    <source>
        <strain evidence="15 16">JEL423</strain>
    </source>
</reference>
<dbReference type="EC" id="1.13.11.5" evidence="4"/>
<dbReference type="Pfam" id="PF20510">
    <property type="entry name" value="HgmA_N"/>
    <property type="match status" value="1"/>
</dbReference>
<dbReference type="GO" id="GO:0005737">
    <property type="term" value="C:cytoplasm"/>
    <property type="evidence" value="ECO:0007669"/>
    <property type="project" value="TreeGrafter"/>
</dbReference>
<dbReference type="GO" id="GO:0006559">
    <property type="term" value="P:L-phenylalanine catabolic process"/>
    <property type="evidence" value="ECO:0007669"/>
    <property type="project" value="UniProtKB-UniPathway"/>
</dbReference>
<dbReference type="InterPro" id="IPR046451">
    <property type="entry name" value="HgmA_C"/>
</dbReference>
<evidence type="ECO:0000256" key="12">
    <source>
        <dbReference type="PIRSR" id="PIRSR605708-2"/>
    </source>
</evidence>
<dbReference type="SUPFAM" id="SSF51182">
    <property type="entry name" value="RmlC-like cupins"/>
    <property type="match status" value="1"/>
</dbReference>
<keyword evidence="7 15" id="KW-0223">Dioxygenase</keyword>
<keyword evidence="8" id="KW-0560">Oxidoreductase</keyword>
<feature type="binding site" evidence="12">
    <location>
        <position position="376"/>
    </location>
    <ligand>
        <name>homogentisate</name>
        <dbReference type="ChEBI" id="CHEBI:16169"/>
    </ligand>
</feature>
<evidence type="ECO:0000313" key="15">
    <source>
        <dbReference type="EMBL" id="OAJ45048.1"/>
    </source>
</evidence>
<feature type="domain" description="Homogentisate 1,2-dioxygenase N-terminal" evidence="14">
    <location>
        <begin position="5"/>
        <end position="284"/>
    </location>
</feature>
<comment type="cofactor">
    <cofactor evidence="1 12">
        <name>Fe cation</name>
        <dbReference type="ChEBI" id="CHEBI:24875"/>
    </cofactor>
</comment>
<dbReference type="InterPro" id="IPR046452">
    <property type="entry name" value="HgmA_N"/>
</dbReference>
<gene>
    <name evidence="15" type="ORF">BDEG_28216</name>
</gene>
<feature type="domain" description="Homogentisate 1,2-dioxygenase C-terminal" evidence="13">
    <location>
        <begin position="286"/>
        <end position="444"/>
    </location>
</feature>
<dbReference type="VEuPathDB" id="FungiDB:BDEG_28216"/>
<comment type="similarity">
    <text evidence="3">Belongs to the homogentisate dioxygenase family.</text>
</comment>
<evidence type="ECO:0000256" key="5">
    <source>
        <dbReference type="ARBA" id="ARBA00022723"/>
    </source>
</evidence>
<comment type="pathway">
    <text evidence="2">Amino-acid degradation; L-phenylalanine degradation; acetoacetate and fumarate from L-phenylalanine: step 4/6.</text>
</comment>
<keyword evidence="6" id="KW-0828">Tyrosine catabolism</keyword>
<dbReference type="GO" id="GO:0004411">
    <property type="term" value="F:homogentisate 1,2-dioxygenase activity"/>
    <property type="evidence" value="ECO:0007669"/>
    <property type="project" value="UniProtKB-EC"/>
</dbReference>
<dbReference type="InterPro" id="IPR011051">
    <property type="entry name" value="RmlC_Cupin_sf"/>
</dbReference>
<evidence type="ECO:0000256" key="7">
    <source>
        <dbReference type="ARBA" id="ARBA00022964"/>
    </source>
</evidence>
<keyword evidence="10" id="KW-0585">Phenylalanine catabolism</keyword>
<sequence>MANYKYQSGFGNDFETEALPGALPVGMNTPQKVPYGLYAEQLSGTAFTVPREDQQRTWLYRIRPSVCHAPFKRIASEQLVRSFSVVGDEDSKVECESTPNQLRWSPFPFSTESNTDFIRGLHTVCGAGAAASRSGLAIHVYAANADMKDTAFYNSDGDFLIVPQQGTLDIQTELGFMSVAPGEICVIQRGIRYAVKLPDGPSRGYVLEIFDRHFELPGLGPIGANGLANVRDFLHPVAAYEDRDGIDFTIINKFQGYLFSTSQGHSAFDVVAWHGGYTPYKYNLARFNTINTVSFDHPDPSIFTVLTAKSGVPGVALADFVIFPPRWMVAENTFRPPYYHRNCMTEYMGLISGGYDAKQEGFVPGGASLHSMMTAHGPDRETFEKATLDDLKPIKLRPDGLAFMFETNQMLSVTKWALKKLPGTGGDVLQPDYYKCWQGLKKYFDPKNINAGPAPTKSA</sequence>
<dbReference type="Proteomes" id="UP000077115">
    <property type="component" value="Unassembled WGS sequence"/>
</dbReference>